<protein>
    <submittedName>
        <fullName evidence="2">Uncharacterized protein</fullName>
    </submittedName>
</protein>
<organism evidence="2 3">
    <name type="scientific">Monilinia fructicola</name>
    <name type="common">Brown rot fungus</name>
    <name type="synonym">Ciboria fructicola</name>
    <dbReference type="NCBI Taxonomy" id="38448"/>
    <lineage>
        <taxon>Eukaryota</taxon>
        <taxon>Fungi</taxon>
        <taxon>Dikarya</taxon>
        <taxon>Ascomycota</taxon>
        <taxon>Pezizomycotina</taxon>
        <taxon>Leotiomycetes</taxon>
        <taxon>Helotiales</taxon>
        <taxon>Sclerotiniaceae</taxon>
        <taxon>Monilinia</taxon>
    </lineage>
</organism>
<reference evidence="2 3" key="1">
    <citation type="submission" date="2019-06" db="EMBL/GenBank/DDBJ databases">
        <title>Genome Sequence of the Brown Rot Fungal Pathogen Monilinia fructicola.</title>
        <authorList>
            <person name="De Miccolis Angelini R.M."/>
            <person name="Landi L."/>
            <person name="Abate D."/>
            <person name="Pollastro S."/>
            <person name="Romanazzi G."/>
            <person name="Faretra F."/>
        </authorList>
    </citation>
    <scope>NUCLEOTIDE SEQUENCE [LARGE SCALE GENOMIC DNA]</scope>
    <source>
        <strain evidence="2 3">Mfrc123</strain>
    </source>
</reference>
<sequence>MYGRMLKSFSSPVDRVRRMYRCRFLFYRAREGMGINSMVTLTYWLWGLLRDDYYMSGTWITIRGKRRNTCV</sequence>
<keyword evidence="1" id="KW-0812">Transmembrane</keyword>
<evidence type="ECO:0000313" key="2">
    <source>
        <dbReference type="EMBL" id="KAA8568699.1"/>
    </source>
</evidence>
<evidence type="ECO:0000256" key="1">
    <source>
        <dbReference type="SAM" id="Phobius"/>
    </source>
</evidence>
<dbReference type="Proteomes" id="UP000322873">
    <property type="component" value="Unassembled WGS sequence"/>
</dbReference>
<name>A0A5M9JL41_MONFR</name>
<keyword evidence="1" id="KW-1133">Transmembrane helix</keyword>
<gene>
    <name evidence="2" type="ORF">EYC84_007700</name>
</gene>
<keyword evidence="1" id="KW-0472">Membrane</keyword>
<comment type="caution">
    <text evidence="2">The sequence shown here is derived from an EMBL/GenBank/DDBJ whole genome shotgun (WGS) entry which is preliminary data.</text>
</comment>
<proteinExistence type="predicted"/>
<keyword evidence="3" id="KW-1185">Reference proteome</keyword>
<dbReference type="AlphaFoldDB" id="A0A5M9JL41"/>
<dbReference type="EMBL" id="VICG01000009">
    <property type="protein sequence ID" value="KAA8568699.1"/>
    <property type="molecule type" value="Genomic_DNA"/>
</dbReference>
<accession>A0A5M9JL41</accession>
<evidence type="ECO:0000313" key="3">
    <source>
        <dbReference type="Proteomes" id="UP000322873"/>
    </source>
</evidence>
<feature type="transmembrane region" description="Helical" evidence="1">
    <location>
        <begin position="25"/>
        <end position="46"/>
    </location>
</feature>